<comment type="caution">
    <text evidence="2">The sequence shown here is derived from an EMBL/GenBank/DDBJ whole genome shotgun (WGS) entry which is preliminary data.</text>
</comment>
<dbReference type="Proteomes" id="UP001066276">
    <property type="component" value="Chromosome 8"/>
</dbReference>
<reference evidence="2" key="1">
    <citation type="journal article" date="2022" name="bioRxiv">
        <title>Sequencing and chromosome-scale assembly of the giantPleurodeles waltlgenome.</title>
        <authorList>
            <person name="Brown T."/>
            <person name="Elewa A."/>
            <person name="Iarovenko S."/>
            <person name="Subramanian E."/>
            <person name="Araus A.J."/>
            <person name="Petzold A."/>
            <person name="Susuki M."/>
            <person name="Suzuki K.-i.T."/>
            <person name="Hayashi T."/>
            <person name="Toyoda A."/>
            <person name="Oliveira C."/>
            <person name="Osipova E."/>
            <person name="Leigh N.D."/>
            <person name="Simon A."/>
            <person name="Yun M.H."/>
        </authorList>
    </citation>
    <scope>NUCLEOTIDE SEQUENCE</scope>
    <source>
        <strain evidence="2">20211129_DDA</strain>
        <tissue evidence="2">Liver</tissue>
    </source>
</reference>
<sequence length="119" mass="13602">MESANDLSEEETEDIPTRLPHLGPDAERHAERRTRQDDVTDNYFKLHKAMSVPGKEEITTAIDSIQLLWLDRVHCSNLDTPFSEEEVIQVIQTMPKEKAPGLDGFTTSFYKDYADLLAH</sequence>
<evidence type="ECO:0000313" key="3">
    <source>
        <dbReference type="Proteomes" id="UP001066276"/>
    </source>
</evidence>
<feature type="region of interest" description="Disordered" evidence="1">
    <location>
        <begin position="1"/>
        <end position="38"/>
    </location>
</feature>
<keyword evidence="3" id="KW-1185">Reference proteome</keyword>
<evidence type="ECO:0008006" key="4">
    <source>
        <dbReference type="Google" id="ProtNLM"/>
    </source>
</evidence>
<proteinExistence type="predicted"/>
<name>A0AAV7NL69_PLEWA</name>
<protein>
    <recommendedName>
        <fullName evidence="4">Reverse transcriptase</fullName>
    </recommendedName>
</protein>
<evidence type="ECO:0000256" key="1">
    <source>
        <dbReference type="SAM" id="MobiDB-lite"/>
    </source>
</evidence>
<gene>
    <name evidence="2" type="ORF">NDU88_001782</name>
</gene>
<dbReference type="EMBL" id="JANPWB010000012">
    <property type="protein sequence ID" value="KAJ1113540.1"/>
    <property type="molecule type" value="Genomic_DNA"/>
</dbReference>
<organism evidence="2 3">
    <name type="scientific">Pleurodeles waltl</name>
    <name type="common">Iberian ribbed newt</name>
    <dbReference type="NCBI Taxonomy" id="8319"/>
    <lineage>
        <taxon>Eukaryota</taxon>
        <taxon>Metazoa</taxon>
        <taxon>Chordata</taxon>
        <taxon>Craniata</taxon>
        <taxon>Vertebrata</taxon>
        <taxon>Euteleostomi</taxon>
        <taxon>Amphibia</taxon>
        <taxon>Batrachia</taxon>
        <taxon>Caudata</taxon>
        <taxon>Salamandroidea</taxon>
        <taxon>Salamandridae</taxon>
        <taxon>Pleurodelinae</taxon>
        <taxon>Pleurodeles</taxon>
    </lineage>
</organism>
<dbReference type="AlphaFoldDB" id="A0AAV7NL69"/>
<feature type="compositionally biased region" description="Basic and acidic residues" evidence="1">
    <location>
        <begin position="24"/>
        <end position="38"/>
    </location>
</feature>
<accession>A0AAV7NL69</accession>
<evidence type="ECO:0000313" key="2">
    <source>
        <dbReference type="EMBL" id="KAJ1113540.1"/>
    </source>
</evidence>